<organism evidence="2 3">
    <name type="scientific">Liparis tanakae</name>
    <name type="common">Tanaka's snailfish</name>
    <dbReference type="NCBI Taxonomy" id="230148"/>
    <lineage>
        <taxon>Eukaryota</taxon>
        <taxon>Metazoa</taxon>
        <taxon>Chordata</taxon>
        <taxon>Craniata</taxon>
        <taxon>Vertebrata</taxon>
        <taxon>Euteleostomi</taxon>
        <taxon>Actinopterygii</taxon>
        <taxon>Neopterygii</taxon>
        <taxon>Teleostei</taxon>
        <taxon>Neoteleostei</taxon>
        <taxon>Acanthomorphata</taxon>
        <taxon>Eupercaria</taxon>
        <taxon>Perciformes</taxon>
        <taxon>Cottioidei</taxon>
        <taxon>Cottales</taxon>
        <taxon>Liparidae</taxon>
        <taxon>Liparis</taxon>
    </lineage>
</organism>
<evidence type="ECO:0000313" key="2">
    <source>
        <dbReference type="EMBL" id="TNN34095.1"/>
    </source>
</evidence>
<evidence type="ECO:0000313" key="3">
    <source>
        <dbReference type="Proteomes" id="UP000314294"/>
    </source>
</evidence>
<sequence>MAPAEKDAKRVPRGCKKGQRSVTLRDRCVAMCRHEAQTSKGRGEGLRRRQVTVLRLWRAEPKQRHPSAA</sequence>
<feature type="compositionally biased region" description="Basic and acidic residues" evidence="1">
    <location>
        <begin position="1"/>
        <end position="10"/>
    </location>
</feature>
<gene>
    <name evidence="2" type="ORF">EYF80_055746</name>
</gene>
<name>A0A4Z2EYY3_9TELE</name>
<reference evidence="2 3" key="1">
    <citation type="submission" date="2019-03" db="EMBL/GenBank/DDBJ databases">
        <title>First draft genome of Liparis tanakae, snailfish: a comprehensive survey of snailfish specific genes.</title>
        <authorList>
            <person name="Kim W."/>
            <person name="Song I."/>
            <person name="Jeong J.-H."/>
            <person name="Kim D."/>
            <person name="Kim S."/>
            <person name="Ryu S."/>
            <person name="Song J.Y."/>
            <person name="Lee S.K."/>
        </authorList>
    </citation>
    <scope>NUCLEOTIDE SEQUENCE [LARGE SCALE GENOMIC DNA]</scope>
    <source>
        <tissue evidence="2">Muscle</tissue>
    </source>
</reference>
<comment type="caution">
    <text evidence="2">The sequence shown here is derived from an EMBL/GenBank/DDBJ whole genome shotgun (WGS) entry which is preliminary data.</text>
</comment>
<keyword evidence="3" id="KW-1185">Reference proteome</keyword>
<dbReference type="EMBL" id="SRLO01002043">
    <property type="protein sequence ID" value="TNN34095.1"/>
    <property type="molecule type" value="Genomic_DNA"/>
</dbReference>
<feature type="region of interest" description="Disordered" evidence="1">
    <location>
        <begin position="1"/>
        <end position="20"/>
    </location>
</feature>
<evidence type="ECO:0000256" key="1">
    <source>
        <dbReference type="SAM" id="MobiDB-lite"/>
    </source>
</evidence>
<accession>A0A4Z2EYY3</accession>
<dbReference type="AlphaFoldDB" id="A0A4Z2EYY3"/>
<protein>
    <submittedName>
        <fullName evidence="2">Uncharacterized protein</fullName>
    </submittedName>
</protein>
<proteinExistence type="predicted"/>
<dbReference type="Proteomes" id="UP000314294">
    <property type="component" value="Unassembled WGS sequence"/>
</dbReference>